<comment type="subcellular location">
    <subcellularLocation>
        <location evidence="1 9">Cytoplasm</location>
    </subcellularLocation>
</comment>
<organism evidence="12 13">
    <name type="scientific">Miniimonas arenae</name>
    <dbReference type="NCBI Taxonomy" id="676201"/>
    <lineage>
        <taxon>Bacteria</taxon>
        <taxon>Bacillati</taxon>
        <taxon>Actinomycetota</taxon>
        <taxon>Actinomycetes</taxon>
        <taxon>Micrococcales</taxon>
        <taxon>Beutenbergiaceae</taxon>
        <taxon>Miniimonas</taxon>
    </lineage>
</organism>
<name>A0A5C5BEN1_9MICO</name>
<dbReference type="GO" id="GO:0003700">
    <property type="term" value="F:DNA-binding transcription factor activity"/>
    <property type="evidence" value="ECO:0007669"/>
    <property type="project" value="InterPro"/>
</dbReference>
<dbReference type="InterPro" id="IPR036388">
    <property type="entry name" value="WH-like_DNA-bd_sf"/>
</dbReference>
<dbReference type="Proteomes" id="UP000313849">
    <property type="component" value="Unassembled WGS sequence"/>
</dbReference>
<dbReference type="EMBL" id="VENP01000018">
    <property type="protein sequence ID" value="TNU74994.1"/>
    <property type="molecule type" value="Genomic_DNA"/>
</dbReference>
<evidence type="ECO:0000313" key="12">
    <source>
        <dbReference type="EMBL" id="TNU74994.1"/>
    </source>
</evidence>
<dbReference type="InterPro" id="IPR051271">
    <property type="entry name" value="2C-system_Tx_regulators"/>
</dbReference>
<keyword evidence="7 9" id="KW-0010">Activator</keyword>
<dbReference type="RefSeq" id="WP_139986556.1">
    <property type="nucleotide sequence ID" value="NZ_VENP01000018.1"/>
</dbReference>
<evidence type="ECO:0000256" key="10">
    <source>
        <dbReference type="PROSITE-ProRule" id="PRU00169"/>
    </source>
</evidence>
<evidence type="ECO:0000256" key="9">
    <source>
        <dbReference type="PIRNR" id="PIRNR006171"/>
    </source>
</evidence>
<dbReference type="InterPro" id="IPR011006">
    <property type="entry name" value="CheY-like_superfamily"/>
</dbReference>
<evidence type="ECO:0000256" key="4">
    <source>
        <dbReference type="ARBA" id="ARBA00023012"/>
    </source>
</evidence>
<reference evidence="12 13" key="1">
    <citation type="submission" date="2019-06" db="EMBL/GenBank/DDBJ databases">
        <title>Draft genome sequence of Miniimonas arenae KCTC 19750T isolated from sea sand.</title>
        <authorList>
            <person name="Park S.-J."/>
        </authorList>
    </citation>
    <scope>NUCLEOTIDE SEQUENCE [LARGE SCALE GENOMIC DNA]</scope>
    <source>
        <strain evidence="12 13">KCTC 19750</strain>
    </source>
</reference>
<dbReference type="SUPFAM" id="SSF46785">
    <property type="entry name" value="Winged helix' DNA-binding domain"/>
    <property type="match status" value="1"/>
</dbReference>
<keyword evidence="13" id="KW-1185">Reference proteome</keyword>
<evidence type="ECO:0000259" key="11">
    <source>
        <dbReference type="PROSITE" id="PS50110"/>
    </source>
</evidence>
<keyword evidence="2 9" id="KW-0963">Cytoplasm</keyword>
<dbReference type="AlphaFoldDB" id="A0A5C5BEN1"/>
<dbReference type="InterPro" id="IPR001789">
    <property type="entry name" value="Sig_transdc_resp-reg_receiver"/>
</dbReference>
<evidence type="ECO:0000256" key="7">
    <source>
        <dbReference type="ARBA" id="ARBA00023159"/>
    </source>
</evidence>
<dbReference type="InterPro" id="IPR036390">
    <property type="entry name" value="WH_DNA-bd_sf"/>
</dbReference>
<dbReference type="Gene3D" id="1.10.10.10">
    <property type="entry name" value="Winged helix-like DNA-binding domain superfamily/Winged helix DNA-binding domain"/>
    <property type="match status" value="1"/>
</dbReference>
<protein>
    <recommendedName>
        <fullName evidence="9">Transcriptional regulatory protein</fullName>
    </recommendedName>
</protein>
<feature type="modified residue" description="4-aspartylphosphate" evidence="10">
    <location>
        <position position="54"/>
    </location>
</feature>
<gene>
    <name evidence="12" type="ORF">FH969_06635</name>
</gene>
<comment type="caution">
    <text evidence="12">The sequence shown here is derived from an EMBL/GenBank/DDBJ whole genome shotgun (WGS) entry which is preliminary data.</text>
</comment>
<dbReference type="PROSITE" id="PS50110">
    <property type="entry name" value="RESPONSE_REGULATORY"/>
    <property type="match status" value="1"/>
</dbReference>
<dbReference type="SMART" id="SM00448">
    <property type="entry name" value="REC"/>
    <property type="match status" value="1"/>
</dbReference>
<dbReference type="InterPro" id="IPR005471">
    <property type="entry name" value="Tscrpt_reg_IclR_N"/>
</dbReference>
<dbReference type="PANTHER" id="PTHR45526:SF1">
    <property type="entry name" value="TRANSCRIPTIONAL REGULATORY PROTEIN DCUR-RELATED"/>
    <property type="match status" value="1"/>
</dbReference>
<evidence type="ECO:0000256" key="2">
    <source>
        <dbReference type="ARBA" id="ARBA00022490"/>
    </source>
</evidence>
<sequence>MIRTLVADDQVLVAQSHAALLARVPGFECIGTVHDGRAVLARVARDDVDLVLLDLSMPAMGGLDVLRAMRSQPSSPDVIVISAARDVDAVRESVRSGAVHYLIKPFTFAALREKLEHYASYRALASREGAVTDQGEIDAALATLRDTGASVLPKGLSRETLTVVRQALRDAPEGAGAQAVADAVGASRVTVRRYLEHLVEIGSVERVPVYGRAGRPELVYRLR</sequence>
<keyword evidence="4 9" id="KW-0902">Two-component regulatory system</keyword>
<dbReference type="Gene3D" id="3.40.50.2300">
    <property type="match status" value="1"/>
</dbReference>
<accession>A0A5C5BEN1</accession>
<evidence type="ECO:0000256" key="1">
    <source>
        <dbReference type="ARBA" id="ARBA00004496"/>
    </source>
</evidence>
<evidence type="ECO:0000256" key="6">
    <source>
        <dbReference type="ARBA" id="ARBA00023125"/>
    </source>
</evidence>
<dbReference type="Pfam" id="PF09339">
    <property type="entry name" value="HTH_IclR"/>
    <property type="match status" value="1"/>
</dbReference>
<keyword evidence="8 9" id="KW-0804">Transcription</keyword>
<dbReference type="SUPFAM" id="SSF52172">
    <property type="entry name" value="CheY-like"/>
    <property type="match status" value="1"/>
</dbReference>
<dbReference type="PIRSF" id="PIRSF006171">
    <property type="entry name" value="RR_citrat_malat"/>
    <property type="match status" value="1"/>
</dbReference>
<dbReference type="OrthoDB" id="7187989at2"/>
<dbReference type="Pfam" id="PF00072">
    <property type="entry name" value="Response_reg"/>
    <property type="match status" value="1"/>
</dbReference>
<evidence type="ECO:0000256" key="5">
    <source>
        <dbReference type="ARBA" id="ARBA00023015"/>
    </source>
</evidence>
<evidence type="ECO:0000256" key="3">
    <source>
        <dbReference type="ARBA" id="ARBA00022553"/>
    </source>
</evidence>
<dbReference type="GO" id="GO:0003677">
    <property type="term" value="F:DNA binding"/>
    <property type="evidence" value="ECO:0007669"/>
    <property type="project" value="UniProtKB-KW"/>
</dbReference>
<keyword evidence="5 9" id="KW-0805">Transcription regulation</keyword>
<keyword evidence="6 9" id="KW-0238">DNA-binding</keyword>
<proteinExistence type="predicted"/>
<dbReference type="GO" id="GO:0000156">
    <property type="term" value="F:phosphorelay response regulator activity"/>
    <property type="evidence" value="ECO:0007669"/>
    <property type="project" value="TreeGrafter"/>
</dbReference>
<evidence type="ECO:0000313" key="13">
    <source>
        <dbReference type="Proteomes" id="UP000313849"/>
    </source>
</evidence>
<dbReference type="PANTHER" id="PTHR45526">
    <property type="entry name" value="TRANSCRIPTIONAL REGULATORY PROTEIN DPIA"/>
    <property type="match status" value="1"/>
</dbReference>
<keyword evidence="3 10" id="KW-0597">Phosphoprotein</keyword>
<dbReference type="InterPro" id="IPR024187">
    <property type="entry name" value="Sig_transdc_resp-reg_cit/mal"/>
</dbReference>
<feature type="domain" description="Response regulatory" evidence="11">
    <location>
        <begin position="3"/>
        <end position="119"/>
    </location>
</feature>
<evidence type="ECO:0000256" key="8">
    <source>
        <dbReference type="ARBA" id="ARBA00023163"/>
    </source>
</evidence>
<dbReference type="GO" id="GO:0005737">
    <property type="term" value="C:cytoplasm"/>
    <property type="evidence" value="ECO:0007669"/>
    <property type="project" value="UniProtKB-SubCell"/>
</dbReference>